<reference evidence="2 3" key="1">
    <citation type="journal article" date="2013" name="Genome Announc.">
        <title>Complete genome sequence of Simiduia agarivorans SA1(T), a marine bacterium able to degrade a variety of polysaccharides.</title>
        <authorList>
            <person name="Lin S.Y."/>
            <person name="Shieh W.Y."/>
            <person name="Chen J.S."/>
            <person name="Tang S.L."/>
        </authorList>
    </citation>
    <scope>NUCLEOTIDE SEQUENCE [LARGE SCALE GENOMIC DNA]</scope>
    <source>
        <strain evidence="3">DSM 21679 / JCM 13881 / BCRC 17597 / SA1</strain>
    </source>
</reference>
<dbReference type="Gene3D" id="2.60.120.1440">
    <property type="match status" value="1"/>
</dbReference>
<dbReference type="PIRSF" id="PIRSF018266">
    <property type="entry name" value="FecR"/>
    <property type="match status" value="1"/>
</dbReference>
<dbReference type="PANTHER" id="PTHR30273:SF2">
    <property type="entry name" value="PROTEIN FECR"/>
    <property type="match status" value="1"/>
</dbReference>
<dbReference type="Proteomes" id="UP000000466">
    <property type="component" value="Chromosome"/>
</dbReference>
<proteinExistence type="predicted"/>
<dbReference type="InterPro" id="IPR006860">
    <property type="entry name" value="FecR"/>
</dbReference>
<dbReference type="KEGG" id="saga:M5M_06515"/>
<evidence type="ECO:0000313" key="3">
    <source>
        <dbReference type="Proteomes" id="UP000000466"/>
    </source>
</evidence>
<evidence type="ECO:0000259" key="1">
    <source>
        <dbReference type="Pfam" id="PF04773"/>
    </source>
</evidence>
<dbReference type="eggNOG" id="COG3712">
    <property type="taxonomic scope" value="Bacteria"/>
</dbReference>
<organism evidence="2 3">
    <name type="scientific">Simiduia agarivorans (strain DSM 21679 / JCM 13881 / BCRC 17597 / SA1)</name>
    <dbReference type="NCBI Taxonomy" id="1117647"/>
    <lineage>
        <taxon>Bacteria</taxon>
        <taxon>Pseudomonadati</taxon>
        <taxon>Pseudomonadota</taxon>
        <taxon>Gammaproteobacteria</taxon>
        <taxon>Cellvibrionales</taxon>
        <taxon>Cellvibrionaceae</taxon>
        <taxon>Simiduia</taxon>
    </lineage>
</organism>
<dbReference type="AlphaFoldDB" id="K4KKD0"/>
<dbReference type="HOGENOM" id="CLU_050192_0_2_6"/>
<dbReference type="Pfam" id="PF04773">
    <property type="entry name" value="FecR"/>
    <property type="match status" value="1"/>
</dbReference>
<evidence type="ECO:0000313" key="2">
    <source>
        <dbReference type="EMBL" id="AFU98498.1"/>
    </source>
</evidence>
<keyword evidence="3" id="KW-1185">Reference proteome</keyword>
<dbReference type="RefSeq" id="WP_015046671.1">
    <property type="nucleotide sequence ID" value="NC_018868.3"/>
</dbReference>
<dbReference type="OrthoDB" id="1099576at2"/>
<dbReference type="PANTHER" id="PTHR30273">
    <property type="entry name" value="PERIPLASMIC SIGNAL SENSOR AND SIGMA FACTOR ACTIVATOR FECR-RELATED"/>
    <property type="match status" value="1"/>
</dbReference>
<dbReference type="EMBL" id="CP003746">
    <property type="protein sequence ID" value="AFU98498.1"/>
    <property type="molecule type" value="Genomic_DNA"/>
</dbReference>
<feature type="domain" description="FecR protein" evidence="1">
    <location>
        <begin position="111"/>
        <end position="202"/>
    </location>
</feature>
<protein>
    <submittedName>
        <fullName evidence="2">Anti-FecI sigma factor FecR</fullName>
    </submittedName>
</protein>
<dbReference type="InterPro" id="IPR012373">
    <property type="entry name" value="Ferrdict_sens_TM"/>
</dbReference>
<gene>
    <name evidence="2" type="ordered locus">M5M_06515</name>
</gene>
<sequence length="326" mass="35750">MILQIHSEDLEQQAAIWAERQTDGLSANDQTLLRQWLEADARHRQAFARARTDSQRVTQMAQALAREPGLQSLPVRATVALDQPRQSKPWLAPLFATAAALLLAVFVMLPEYRTGTGEIRTIQLEDGSELVMNAGTGLDVEYTDAARRIILHSGEVFVRVAHNPDRPFTVHTEYGDARAVGTAYAVKTTGDQHQVVVEEGVVAVQAKTSPALLQITANQSVQMGQKLSPVTERSAEEVSQVLAWREHRLYFSNVALAEFVNEMNRFSHHKMYIADGSLSAVRVGGAFNAGDTGSALAMLKAGFGVEVVQITPWFSLLYPASEQASQ</sequence>
<dbReference type="GO" id="GO:0016989">
    <property type="term" value="F:sigma factor antagonist activity"/>
    <property type="evidence" value="ECO:0007669"/>
    <property type="project" value="TreeGrafter"/>
</dbReference>
<accession>K4KKD0</accession>
<dbReference type="STRING" id="1117647.M5M_06515"/>
<name>K4KKD0_SIMAS</name>